<feature type="non-terminal residue" evidence="2">
    <location>
        <position position="1"/>
    </location>
</feature>
<organism evidence="2 3">
    <name type="scientific">Olea europaea subsp. europaea</name>
    <dbReference type="NCBI Taxonomy" id="158383"/>
    <lineage>
        <taxon>Eukaryota</taxon>
        <taxon>Viridiplantae</taxon>
        <taxon>Streptophyta</taxon>
        <taxon>Embryophyta</taxon>
        <taxon>Tracheophyta</taxon>
        <taxon>Spermatophyta</taxon>
        <taxon>Magnoliopsida</taxon>
        <taxon>eudicotyledons</taxon>
        <taxon>Gunneridae</taxon>
        <taxon>Pentapetalae</taxon>
        <taxon>asterids</taxon>
        <taxon>lamiids</taxon>
        <taxon>Lamiales</taxon>
        <taxon>Oleaceae</taxon>
        <taxon>Oleeae</taxon>
        <taxon>Olea</taxon>
    </lineage>
</organism>
<sequence length="185" mass="19676">KTSRLDKPKGLGLFAASPSRHRDDFEHEDEHGEGNQDDSSSISFAQSGCHSILSAWRIKAANRAARLASTSSRASSQPQALAERPVSVLSNGSSQGRKSVASTAFTGRSLRGLPIGAGGQVARIPLGPKSAQHFVTNTRRRRRANELILSTLEARRRAVSLNRANLGSLFGSESYLGGTPIGGEQ</sequence>
<feature type="region of interest" description="Disordered" evidence="1">
    <location>
        <begin position="69"/>
        <end position="101"/>
    </location>
</feature>
<protein>
    <submittedName>
        <fullName evidence="2">Uncharacterized protein</fullName>
    </submittedName>
</protein>
<evidence type="ECO:0000256" key="1">
    <source>
        <dbReference type="SAM" id="MobiDB-lite"/>
    </source>
</evidence>
<dbReference type="Gramene" id="OE9A119030T1">
    <property type="protein sequence ID" value="OE9A119030C1"/>
    <property type="gene ID" value="OE9A119030"/>
</dbReference>
<evidence type="ECO:0000313" key="3">
    <source>
        <dbReference type="Proteomes" id="UP000594638"/>
    </source>
</evidence>
<proteinExistence type="predicted"/>
<feature type="compositionally biased region" description="Polar residues" evidence="1">
    <location>
        <begin position="88"/>
        <end position="101"/>
    </location>
</feature>
<feature type="compositionally biased region" description="Basic and acidic residues" evidence="1">
    <location>
        <begin position="20"/>
        <end position="34"/>
    </location>
</feature>
<gene>
    <name evidence="2" type="ORF">OLEA9_A119030</name>
</gene>
<dbReference type="AlphaFoldDB" id="A0A8S0VNN7"/>
<feature type="region of interest" description="Disordered" evidence="1">
    <location>
        <begin position="1"/>
        <end position="43"/>
    </location>
</feature>
<comment type="caution">
    <text evidence="2">The sequence shown here is derived from an EMBL/GenBank/DDBJ whole genome shotgun (WGS) entry which is preliminary data.</text>
</comment>
<reference evidence="2 3" key="1">
    <citation type="submission" date="2019-12" db="EMBL/GenBank/DDBJ databases">
        <authorList>
            <person name="Alioto T."/>
            <person name="Alioto T."/>
            <person name="Gomez Garrido J."/>
        </authorList>
    </citation>
    <scope>NUCLEOTIDE SEQUENCE [LARGE SCALE GENOMIC DNA]</scope>
</reference>
<feature type="non-terminal residue" evidence="2">
    <location>
        <position position="185"/>
    </location>
</feature>
<accession>A0A8S0VNN7</accession>
<dbReference type="Proteomes" id="UP000594638">
    <property type="component" value="Unassembled WGS sequence"/>
</dbReference>
<keyword evidence="3" id="KW-1185">Reference proteome</keyword>
<name>A0A8S0VNN7_OLEEU</name>
<evidence type="ECO:0000313" key="2">
    <source>
        <dbReference type="EMBL" id="CAA3033045.1"/>
    </source>
</evidence>
<dbReference type="EMBL" id="CACTIH010009797">
    <property type="protein sequence ID" value="CAA3033045.1"/>
    <property type="molecule type" value="Genomic_DNA"/>
</dbReference>